<comment type="caution">
    <text evidence="6">The sequence shown here is derived from an EMBL/GenBank/DDBJ whole genome shotgun (WGS) entry which is preliminary data.</text>
</comment>
<reference evidence="6 7" key="1">
    <citation type="journal article" date="2017" name="PLoS Biol.">
        <title>The sea cucumber genome provides insights into morphological evolution and visceral regeneration.</title>
        <authorList>
            <person name="Zhang X."/>
            <person name="Sun L."/>
            <person name="Yuan J."/>
            <person name="Sun Y."/>
            <person name="Gao Y."/>
            <person name="Zhang L."/>
            <person name="Li S."/>
            <person name="Dai H."/>
            <person name="Hamel J.F."/>
            <person name="Liu C."/>
            <person name="Yu Y."/>
            <person name="Liu S."/>
            <person name="Lin W."/>
            <person name="Guo K."/>
            <person name="Jin S."/>
            <person name="Xu P."/>
            <person name="Storey K.B."/>
            <person name="Huan P."/>
            <person name="Zhang T."/>
            <person name="Zhou Y."/>
            <person name="Zhang J."/>
            <person name="Lin C."/>
            <person name="Li X."/>
            <person name="Xing L."/>
            <person name="Huo D."/>
            <person name="Sun M."/>
            <person name="Wang L."/>
            <person name="Mercier A."/>
            <person name="Li F."/>
            <person name="Yang H."/>
            <person name="Xiang J."/>
        </authorList>
    </citation>
    <scope>NUCLEOTIDE SEQUENCE [LARGE SCALE GENOMIC DNA]</scope>
    <source>
        <strain evidence="6">Shaxun</strain>
        <tissue evidence="6">Muscle</tissue>
    </source>
</reference>
<evidence type="ECO:0000259" key="5">
    <source>
        <dbReference type="SMART" id="SM00479"/>
    </source>
</evidence>
<evidence type="ECO:0000256" key="4">
    <source>
        <dbReference type="ARBA" id="ARBA00022839"/>
    </source>
</evidence>
<dbReference type="AlphaFoldDB" id="A0A2G8K5F0"/>
<dbReference type="Proteomes" id="UP000230750">
    <property type="component" value="Unassembled WGS sequence"/>
</dbReference>
<dbReference type="InterPro" id="IPR013520">
    <property type="entry name" value="Ribonucl_H"/>
</dbReference>
<dbReference type="GO" id="GO:0000175">
    <property type="term" value="F:3'-5'-RNA exonuclease activity"/>
    <property type="evidence" value="ECO:0007669"/>
    <property type="project" value="InterPro"/>
</dbReference>
<dbReference type="InterPro" id="IPR036397">
    <property type="entry name" value="RNaseH_sf"/>
</dbReference>
<dbReference type="STRING" id="307972.A0A2G8K5F0"/>
<evidence type="ECO:0000256" key="2">
    <source>
        <dbReference type="ARBA" id="ARBA00022722"/>
    </source>
</evidence>
<gene>
    <name evidence="6" type="ORF">BSL78_19884</name>
</gene>
<dbReference type="GO" id="GO:0003676">
    <property type="term" value="F:nucleic acid binding"/>
    <property type="evidence" value="ECO:0007669"/>
    <property type="project" value="InterPro"/>
</dbReference>
<sequence length="194" mass="22472">MSTYYSNCNGTDEHQGLKKRLVWVDLEMTGLDPKTCQILEMACLITDEDLNIVATGPNIIVNQSDEVLKNMNDWCKTHHGESGLTEAVRVSKTNLQQAEIEMLSFVRQHTPPGQCPLAGNTVHMDKVFMKKYMPDFLDHLHYRIVDVSTVKELCRRWYPEEYSNAPRKEAAHRAMDDITESIKELQYYRQCIFK</sequence>
<dbReference type="Gene3D" id="3.30.420.10">
    <property type="entry name" value="Ribonuclease H-like superfamily/Ribonuclease H"/>
    <property type="match status" value="1"/>
</dbReference>
<feature type="domain" description="Exonuclease" evidence="5">
    <location>
        <begin position="20"/>
        <end position="194"/>
    </location>
</feature>
<protein>
    <submittedName>
        <fullName evidence="6">Putative oligoribonuclease, mitochondrial</fullName>
    </submittedName>
</protein>
<dbReference type="PANTHER" id="PTHR11046">
    <property type="entry name" value="OLIGORIBONUCLEASE, MITOCHONDRIAL"/>
    <property type="match status" value="1"/>
</dbReference>
<name>A0A2G8K5F0_STIJA</name>
<evidence type="ECO:0000256" key="3">
    <source>
        <dbReference type="ARBA" id="ARBA00022801"/>
    </source>
</evidence>
<dbReference type="SMART" id="SM00479">
    <property type="entry name" value="EXOIII"/>
    <property type="match status" value="1"/>
</dbReference>
<proteinExistence type="inferred from homology"/>
<dbReference type="FunFam" id="3.30.420.10:FF:000003">
    <property type="entry name" value="Oligoribonuclease"/>
    <property type="match status" value="1"/>
</dbReference>
<dbReference type="EMBL" id="MRZV01000864">
    <property type="protein sequence ID" value="PIK43246.1"/>
    <property type="molecule type" value="Genomic_DNA"/>
</dbReference>
<keyword evidence="2" id="KW-0540">Nuclease</keyword>
<accession>A0A2G8K5F0</accession>
<evidence type="ECO:0000313" key="7">
    <source>
        <dbReference type="Proteomes" id="UP000230750"/>
    </source>
</evidence>
<dbReference type="SUPFAM" id="SSF53098">
    <property type="entry name" value="Ribonuclease H-like"/>
    <property type="match status" value="1"/>
</dbReference>
<dbReference type="Pfam" id="PF00929">
    <property type="entry name" value="RNase_T"/>
    <property type="match status" value="1"/>
</dbReference>
<keyword evidence="7" id="KW-1185">Reference proteome</keyword>
<dbReference type="NCBIfam" id="NF003765">
    <property type="entry name" value="PRK05359.1"/>
    <property type="match status" value="1"/>
</dbReference>
<dbReference type="GO" id="GO:0005739">
    <property type="term" value="C:mitochondrion"/>
    <property type="evidence" value="ECO:0007669"/>
    <property type="project" value="TreeGrafter"/>
</dbReference>
<keyword evidence="3" id="KW-0378">Hydrolase</keyword>
<evidence type="ECO:0000256" key="1">
    <source>
        <dbReference type="ARBA" id="ARBA00009921"/>
    </source>
</evidence>
<organism evidence="6 7">
    <name type="scientific">Stichopus japonicus</name>
    <name type="common">Sea cucumber</name>
    <dbReference type="NCBI Taxonomy" id="307972"/>
    <lineage>
        <taxon>Eukaryota</taxon>
        <taxon>Metazoa</taxon>
        <taxon>Echinodermata</taxon>
        <taxon>Eleutherozoa</taxon>
        <taxon>Echinozoa</taxon>
        <taxon>Holothuroidea</taxon>
        <taxon>Aspidochirotacea</taxon>
        <taxon>Aspidochirotida</taxon>
        <taxon>Stichopodidae</taxon>
        <taxon>Apostichopus</taxon>
    </lineage>
</organism>
<dbReference type="InterPro" id="IPR022894">
    <property type="entry name" value="Oligoribonuclease"/>
</dbReference>
<comment type="similarity">
    <text evidence="1">Belongs to the oligoribonuclease family.</text>
</comment>
<dbReference type="PANTHER" id="PTHR11046:SF0">
    <property type="entry name" value="OLIGORIBONUCLEASE, MITOCHONDRIAL"/>
    <property type="match status" value="1"/>
</dbReference>
<evidence type="ECO:0000313" key="6">
    <source>
        <dbReference type="EMBL" id="PIK43246.1"/>
    </source>
</evidence>
<dbReference type="OrthoDB" id="270189at2759"/>
<keyword evidence="4" id="KW-0269">Exonuclease</keyword>
<dbReference type="InterPro" id="IPR012337">
    <property type="entry name" value="RNaseH-like_sf"/>
</dbReference>
<dbReference type="CDD" id="cd06135">
    <property type="entry name" value="Orn"/>
    <property type="match status" value="1"/>
</dbReference>